<organism evidence="8 9">
    <name type="scientific">Cordylochernes scorpioides</name>
    <dbReference type="NCBI Taxonomy" id="51811"/>
    <lineage>
        <taxon>Eukaryota</taxon>
        <taxon>Metazoa</taxon>
        <taxon>Ecdysozoa</taxon>
        <taxon>Arthropoda</taxon>
        <taxon>Chelicerata</taxon>
        <taxon>Arachnida</taxon>
        <taxon>Pseudoscorpiones</taxon>
        <taxon>Cheliferoidea</taxon>
        <taxon>Chernetidae</taxon>
        <taxon>Cordylochernes</taxon>
    </lineage>
</organism>
<dbReference type="EMBL" id="CP092867">
    <property type="protein sequence ID" value="UYV67288.1"/>
    <property type="molecule type" value="Genomic_DNA"/>
</dbReference>
<keyword evidence="5 6" id="KW-0472">Membrane</keyword>
<evidence type="ECO:0000256" key="1">
    <source>
        <dbReference type="ARBA" id="ARBA00004167"/>
    </source>
</evidence>
<comment type="subcellular location">
    <subcellularLocation>
        <location evidence="1">Membrane</location>
        <topology evidence="1">Single-pass membrane protein</topology>
    </subcellularLocation>
</comment>
<proteinExistence type="predicted"/>
<evidence type="ECO:0000256" key="6">
    <source>
        <dbReference type="SAM" id="Phobius"/>
    </source>
</evidence>
<feature type="domain" description="DUF1279" evidence="7">
    <location>
        <begin position="54"/>
        <end position="140"/>
    </location>
</feature>
<dbReference type="PANTHER" id="PTHR21377">
    <property type="entry name" value="PROTEIN FAM210B, MITOCHONDRIAL"/>
    <property type="match status" value="1"/>
</dbReference>
<sequence>MELQHRAGDGISVKWPLVYTNHHHLLRTSPHSATQTEQPPPPPVESEPKLSLYQRYKKMLKEYWYVLLPVHIVTSLMWFTTFYYAAKMGVDIVPVLEAIKLDESIIQYFRNSSLGYFAMATGMYKLATPARYMVTLGGTTFTIKYLTRRGLIKPIPSTQTIRTSIKKKMDKLQNTK</sequence>
<evidence type="ECO:0000256" key="5">
    <source>
        <dbReference type="ARBA" id="ARBA00023136"/>
    </source>
</evidence>
<dbReference type="Proteomes" id="UP001235939">
    <property type="component" value="Chromosome 05"/>
</dbReference>
<name>A0ABY6KHQ6_9ARAC</name>
<reference evidence="8 9" key="1">
    <citation type="submission" date="2022-01" db="EMBL/GenBank/DDBJ databases">
        <title>A chromosomal length assembly of Cordylochernes scorpioides.</title>
        <authorList>
            <person name="Zeh D."/>
            <person name="Zeh J."/>
        </authorList>
    </citation>
    <scope>NUCLEOTIDE SEQUENCE [LARGE SCALE GENOMIC DNA]</scope>
    <source>
        <strain evidence="8">IN4F17</strain>
        <tissue evidence="8">Whole Body</tissue>
    </source>
</reference>
<evidence type="ECO:0000256" key="3">
    <source>
        <dbReference type="ARBA" id="ARBA00022989"/>
    </source>
</evidence>
<dbReference type="PANTHER" id="PTHR21377:SF1">
    <property type="entry name" value="PROTEIN FAM210A"/>
    <property type="match status" value="1"/>
</dbReference>
<protein>
    <submittedName>
        <fullName evidence="8">FAM210A</fullName>
    </submittedName>
</protein>
<gene>
    <name evidence="8" type="ORF">LAZ67_5000125</name>
</gene>
<keyword evidence="3 6" id="KW-1133">Transmembrane helix</keyword>
<feature type="transmembrane region" description="Helical" evidence="6">
    <location>
        <begin position="63"/>
        <end position="85"/>
    </location>
</feature>
<evidence type="ECO:0000256" key="2">
    <source>
        <dbReference type="ARBA" id="ARBA00022692"/>
    </source>
</evidence>
<dbReference type="InterPro" id="IPR009688">
    <property type="entry name" value="FAM210A/B-like_dom"/>
</dbReference>
<keyword evidence="9" id="KW-1185">Reference proteome</keyword>
<dbReference type="Pfam" id="PF06916">
    <property type="entry name" value="FAM210A-B_dom"/>
    <property type="match status" value="1"/>
</dbReference>
<accession>A0ABY6KHQ6</accession>
<dbReference type="InterPro" id="IPR045866">
    <property type="entry name" value="FAM210A/B-like"/>
</dbReference>
<evidence type="ECO:0000256" key="4">
    <source>
        <dbReference type="ARBA" id="ARBA00023054"/>
    </source>
</evidence>
<evidence type="ECO:0000313" key="8">
    <source>
        <dbReference type="EMBL" id="UYV67288.1"/>
    </source>
</evidence>
<evidence type="ECO:0000313" key="9">
    <source>
        <dbReference type="Proteomes" id="UP001235939"/>
    </source>
</evidence>
<keyword evidence="4" id="KW-0175">Coiled coil</keyword>
<keyword evidence="2 6" id="KW-0812">Transmembrane</keyword>
<evidence type="ECO:0000259" key="7">
    <source>
        <dbReference type="Pfam" id="PF06916"/>
    </source>
</evidence>